<proteinExistence type="predicted"/>
<sequence>MPSALPETPPQTLLRSVEAFNRALRESSLGVARDIGCSKGTLAIVRILQRRGTLQVSDLAHVLRVDISVASRQVSQLVDDGLVERAVADDDRRARTIQLSPAGRSLAVEIAAALGRRAAEVFADWSPDELLDAAATLDRLGESVSRFALPTDAPAPVHAADVLTPA</sequence>
<dbReference type="RefSeq" id="WP_175345642.1">
    <property type="nucleotide sequence ID" value="NZ_JABMCI010000032.1"/>
</dbReference>
<dbReference type="PANTHER" id="PTHR33164">
    <property type="entry name" value="TRANSCRIPTIONAL REGULATOR, MARR FAMILY"/>
    <property type="match status" value="1"/>
</dbReference>
<dbReference type="GO" id="GO:0003700">
    <property type="term" value="F:DNA-binding transcription factor activity"/>
    <property type="evidence" value="ECO:0007669"/>
    <property type="project" value="InterPro"/>
</dbReference>
<dbReference type="InterPro" id="IPR023187">
    <property type="entry name" value="Tscrpt_reg_MarR-type_CS"/>
</dbReference>
<dbReference type="EMBL" id="JABMCI010000032">
    <property type="protein sequence ID" value="NUU15728.1"/>
    <property type="molecule type" value="Genomic_DNA"/>
</dbReference>
<dbReference type="GO" id="GO:0003677">
    <property type="term" value="F:DNA binding"/>
    <property type="evidence" value="ECO:0007669"/>
    <property type="project" value="UniProtKB-KW"/>
</dbReference>
<evidence type="ECO:0000256" key="3">
    <source>
        <dbReference type="ARBA" id="ARBA00023163"/>
    </source>
</evidence>
<evidence type="ECO:0000256" key="1">
    <source>
        <dbReference type="ARBA" id="ARBA00023015"/>
    </source>
</evidence>
<dbReference type="SMART" id="SM00347">
    <property type="entry name" value="HTH_MARR"/>
    <property type="match status" value="1"/>
</dbReference>
<accession>A0A7Y6DVN5</accession>
<keyword evidence="2" id="KW-0238">DNA-binding</keyword>
<dbReference type="Pfam" id="PF01047">
    <property type="entry name" value="MarR"/>
    <property type="match status" value="1"/>
</dbReference>
<keyword evidence="1" id="KW-0805">Transcription regulation</keyword>
<dbReference type="AlphaFoldDB" id="A0A7Y6DVN5"/>
<dbReference type="InterPro" id="IPR036388">
    <property type="entry name" value="WH-like_DNA-bd_sf"/>
</dbReference>
<evidence type="ECO:0000313" key="6">
    <source>
        <dbReference type="Proteomes" id="UP000565724"/>
    </source>
</evidence>
<comment type="caution">
    <text evidence="5">The sequence shown here is derived from an EMBL/GenBank/DDBJ whole genome shotgun (WGS) entry which is preliminary data.</text>
</comment>
<dbReference type="PROSITE" id="PS50995">
    <property type="entry name" value="HTH_MARR_2"/>
    <property type="match status" value="1"/>
</dbReference>
<protein>
    <submittedName>
        <fullName evidence="5">MarR family transcriptional regulator</fullName>
    </submittedName>
</protein>
<evidence type="ECO:0000256" key="2">
    <source>
        <dbReference type="ARBA" id="ARBA00023125"/>
    </source>
</evidence>
<organism evidence="5 6">
    <name type="scientific">Cellulomonas humilata</name>
    <dbReference type="NCBI Taxonomy" id="144055"/>
    <lineage>
        <taxon>Bacteria</taxon>
        <taxon>Bacillati</taxon>
        <taxon>Actinomycetota</taxon>
        <taxon>Actinomycetes</taxon>
        <taxon>Micrococcales</taxon>
        <taxon>Cellulomonadaceae</taxon>
        <taxon>Cellulomonas</taxon>
    </lineage>
</organism>
<dbReference type="SUPFAM" id="SSF46785">
    <property type="entry name" value="Winged helix' DNA-binding domain"/>
    <property type="match status" value="1"/>
</dbReference>
<evidence type="ECO:0000313" key="5">
    <source>
        <dbReference type="EMBL" id="NUU15728.1"/>
    </source>
</evidence>
<dbReference type="GO" id="GO:0006950">
    <property type="term" value="P:response to stress"/>
    <property type="evidence" value="ECO:0007669"/>
    <property type="project" value="TreeGrafter"/>
</dbReference>
<dbReference type="PRINTS" id="PR00598">
    <property type="entry name" value="HTHMARR"/>
</dbReference>
<dbReference type="Proteomes" id="UP000565724">
    <property type="component" value="Unassembled WGS sequence"/>
</dbReference>
<dbReference type="PANTHER" id="PTHR33164:SF57">
    <property type="entry name" value="MARR-FAMILY TRANSCRIPTIONAL REGULATOR"/>
    <property type="match status" value="1"/>
</dbReference>
<keyword evidence="3" id="KW-0804">Transcription</keyword>
<evidence type="ECO:0000259" key="4">
    <source>
        <dbReference type="PROSITE" id="PS50995"/>
    </source>
</evidence>
<reference evidence="5 6" key="1">
    <citation type="submission" date="2020-05" db="EMBL/GenBank/DDBJ databases">
        <title>Genome Sequencing of Type Strains.</title>
        <authorList>
            <person name="Lemaire J.F."/>
            <person name="Inderbitzin P."/>
            <person name="Gregorio O.A."/>
            <person name="Collins S.B."/>
            <person name="Wespe N."/>
            <person name="Knight-Connoni V."/>
        </authorList>
    </citation>
    <scope>NUCLEOTIDE SEQUENCE [LARGE SCALE GENOMIC DNA]</scope>
    <source>
        <strain evidence="5 6">ATCC 25174</strain>
    </source>
</reference>
<gene>
    <name evidence="5" type="ORF">HP550_00495</name>
</gene>
<keyword evidence="6" id="KW-1185">Reference proteome</keyword>
<dbReference type="PROSITE" id="PS01117">
    <property type="entry name" value="HTH_MARR_1"/>
    <property type="match status" value="1"/>
</dbReference>
<dbReference type="InterPro" id="IPR039422">
    <property type="entry name" value="MarR/SlyA-like"/>
</dbReference>
<dbReference type="Gene3D" id="1.10.10.10">
    <property type="entry name" value="Winged helix-like DNA-binding domain superfamily/Winged helix DNA-binding domain"/>
    <property type="match status" value="1"/>
</dbReference>
<feature type="domain" description="HTH marR-type" evidence="4">
    <location>
        <begin position="10"/>
        <end position="142"/>
    </location>
</feature>
<dbReference type="InterPro" id="IPR000835">
    <property type="entry name" value="HTH_MarR-typ"/>
</dbReference>
<dbReference type="InterPro" id="IPR036390">
    <property type="entry name" value="WH_DNA-bd_sf"/>
</dbReference>
<name>A0A7Y6DVN5_9CELL</name>